<dbReference type="NCBIfam" id="NF000955">
    <property type="entry name" value="PRK00099.1-1"/>
    <property type="match status" value="1"/>
</dbReference>
<dbReference type="InterPro" id="IPR001790">
    <property type="entry name" value="Ribosomal_uL10"/>
</dbReference>
<evidence type="ECO:0000256" key="2">
    <source>
        <dbReference type="ARBA" id="ARBA00022980"/>
    </source>
</evidence>
<dbReference type="Pfam" id="PF00466">
    <property type="entry name" value="Ribosomal_L10"/>
    <property type="match status" value="1"/>
</dbReference>
<dbReference type="Proteomes" id="UP000275925">
    <property type="component" value="Unassembled WGS sequence"/>
</dbReference>
<name>A0A388TEL6_9BACT</name>
<dbReference type="InterPro" id="IPR043141">
    <property type="entry name" value="Ribosomal_uL10-like_sf"/>
</dbReference>
<evidence type="ECO:0000256" key="1">
    <source>
        <dbReference type="ARBA" id="ARBA00008889"/>
    </source>
</evidence>
<dbReference type="GO" id="GO:0006412">
    <property type="term" value="P:translation"/>
    <property type="evidence" value="ECO:0007669"/>
    <property type="project" value="UniProtKB-UniRule"/>
</dbReference>
<gene>
    <name evidence="5 6" type="primary">rplJ</name>
    <name evidence="6" type="ORF">NO2_0114</name>
</gene>
<evidence type="ECO:0000313" key="6">
    <source>
        <dbReference type="EMBL" id="GBR75438.1"/>
    </source>
</evidence>
<comment type="similarity">
    <text evidence="1 5">Belongs to the universal ribosomal protein uL10 family.</text>
</comment>
<dbReference type="GO" id="GO:0070180">
    <property type="term" value="F:large ribosomal subunit rRNA binding"/>
    <property type="evidence" value="ECO:0007669"/>
    <property type="project" value="UniProtKB-UniRule"/>
</dbReference>
<dbReference type="AlphaFoldDB" id="A0A388TEL6"/>
<keyword evidence="2 5" id="KW-0689">Ribosomal protein</keyword>
<keyword evidence="5" id="KW-0694">RNA-binding</keyword>
<sequence length="171" mass="18746">MVKESKKILVEEIKQKISAADLIMFSQYKGLTVADDHELRRSIHSVQGEYCVYKNTLVALAFKDLQIPVDEKQLTGPTAYIFAKEPVAPAKALAVFCKEHDSVTVKGGVFQKQAIGAADIKELAALPSQKDLLAKLVYLLQSPITGLVNVVQGPLRKLVYALNAVAEKKPQ</sequence>
<dbReference type="InterPro" id="IPR022973">
    <property type="entry name" value="Ribosomal_uL10_bac"/>
</dbReference>
<dbReference type="GO" id="GO:0005840">
    <property type="term" value="C:ribosome"/>
    <property type="evidence" value="ECO:0007669"/>
    <property type="project" value="UniProtKB-KW"/>
</dbReference>
<organism evidence="6 7">
    <name type="scientific">Candidatus Termititenax persephonae</name>
    <dbReference type="NCBI Taxonomy" id="2218525"/>
    <lineage>
        <taxon>Bacteria</taxon>
        <taxon>Bacillati</taxon>
        <taxon>Candidatus Margulisiibacteriota</taxon>
        <taxon>Candidatus Termititenacia</taxon>
        <taxon>Candidatus Termititenacales</taxon>
        <taxon>Candidatus Termititenacaceae</taxon>
        <taxon>Candidatus Termititenax</taxon>
    </lineage>
</organism>
<dbReference type="GO" id="GO:1990904">
    <property type="term" value="C:ribonucleoprotein complex"/>
    <property type="evidence" value="ECO:0007669"/>
    <property type="project" value="UniProtKB-KW"/>
</dbReference>
<comment type="subunit">
    <text evidence="5">Part of the ribosomal stalk of the 50S ribosomal subunit. The N-terminus interacts with L11 and the large rRNA to form the base of the stalk. The C-terminus forms an elongated spine to which L12 dimers bind in a sequential fashion forming a multimeric L10(L12)X complex.</text>
</comment>
<keyword evidence="7" id="KW-1185">Reference proteome</keyword>
<dbReference type="Gene3D" id="6.10.250.290">
    <property type="match status" value="1"/>
</dbReference>
<dbReference type="Gene3D" id="3.30.70.1730">
    <property type="match status" value="1"/>
</dbReference>
<keyword evidence="5" id="KW-0699">rRNA-binding</keyword>
<evidence type="ECO:0000313" key="7">
    <source>
        <dbReference type="Proteomes" id="UP000275925"/>
    </source>
</evidence>
<evidence type="ECO:0000256" key="5">
    <source>
        <dbReference type="HAMAP-Rule" id="MF_00362"/>
    </source>
</evidence>
<dbReference type="HAMAP" id="MF_00362">
    <property type="entry name" value="Ribosomal_uL10"/>
    <property type="match status" value="1"/>
</dbReference>
<keyword evidence="3 5" id="KW-0687">Ribonucleoprotein</keyword>
<evidence type="ECO:0000256" key="3">
    <source>
        <dbReference type="ARBA" id="ARBA00023274"/>
    </source>
</evidence>
<dbReference type="InterPro" id="IPR047865">
    <property type="entry name" value="Ribosomal_uL10_bac_type"/>
</dbReference>
<dbReference type="EMBL" id="BGZO01000002">
    <property type="protein sequence ID" value="GBR75438.1"/>
    <property type="molecule type" value="Genomic_DNA"/>
</dbReference>
<proteinExistence type="inferred from homology"/>
<comment type="caution">
    <text evidence="6">The sequence shown here is derived from an EMBL/GenBank/DDBJ whole genome shotgun (WGS) entry which is preliminary data.</text>
</comment>
<protein>
    <recommendedName>
        <fullName evidence="4 5">Large ribosomal subunit protein uL10</fullName>
    </recommendedName>
</protein>
<accession>A0A388TEL6</accession>
<dbReference type="SUPFAM" id="SSF160369">
    <property type="entry name" value="Ribosomal protein L10-like"/>
    <property type="match status" value="1"/>
</dbReference>
<evidence type="ECO:0000256" key="4">
    <source>
        <dbReference type="ARBA" id="ARBA00035202"/>
    </source>
</evidence>
<reference evidence="6 7" key="1">
    <citation type="journal article" date="2019" name="ISME J.">
        <title>Genome analyses of uncultured TG2/ZB3 bacteria in 'Margulisbacteria' specifically attached to ectosymbiotic spirochetes of protists in the termite gut.</title>
        <authorList>
            <person name="Utami Y.D."/>
            <person name="Kuwahara H."/>
            <person name="Igai K."/>
            <person name="Murakami T."/>
            <person name="Sugaya K."/>
            <person name="Morikawa T."/>
            <person name="Nagura Y."/>
            <person name="Yuki M."/>
            <person name="Deevong P."/>
            <person name="Inoue T."/>
            <person name="Kihara K."/>
            <person name="Lo N."/>
            <person name="Yamada A."/>
            <person name="Ohkuma M."/>
            <person name="Hongoh Y."/>
        </authorList>
    </citation>
    <scope>NUCLEOTIDE SEQUENCE [LARGE SCALE GENOMIC DNA]</scope>
    <source>
        <strain evidence="6">NkOx7-02</strain>
    </source>
</reference>
<comment type="function">
    <text evidence="5">Forms part of the ribosomal stalk, playing a central role in the interaction of the ribosome with GTP-bound translation factors.</text>
</comment>
<dbReference type="PANTHER" id="PTHR11560">
    <property type="entry name" value="39S RIBOSOMAL PROTEIN L10, MITOCHONDRIAL"/>
    <property type="match status" value="1"/>
</dbReference>
<dbReference type="CDD" id="cd05797">
    <property type="entry name" value="Ribosomal_L10"/>
    <property type="match status" value="1"/>
</dbReference>